<dbReference type="RefSeq" id="WP_066539486.1">
    <property type="nucleotide sequence ID" value="NZ_CP021422.1"/>
</dbReference>
<dbReference type="Gene3D" id="2.60.40.10">
    <property type="entry name" value="Immunoglobulins"/>
    <property type="match status" value="1"/>
</dbReference>
<dbReference type="Pfam" id="PF00933">
    <property type="entry name" value="Glyco_hydro_3"/>
    <property type="match status" value="1"/>
</dbReference>
<dbReference type="InterPro" id="IPR036962">
    <property type="entry name" value="Glyco_hydro_3_N_sf"/>
</dbReference>
<evidence type="ECO:0000313" key="7">
    <source>
        <dbReference type="Proteomes" id="UP000596035"/>
    </source>
</evidence>
<dbReference type="EMBL" id="CP021422">
    <property type="protein sequence ID" value="ASB41663.1"/>
    <property type="molecule type" value="Genomic_DNA"/>
</dbReference>
<dbReference type="InterPro" id="IPR013783">
    <property type="entry name" value="Ig-like_fold"/>
</dbReference>
<dbReference type="InterPro" id="IPR001764">
    <property type="entry name" value="Glyco_hydro_3_N"/>
</dbReference>
<dbReference type="AlphaFoldDB" id="A0A1Z2XT95"/>
<evidence type="ECO:0000313" key="4">
    <source>
        <dbReference type="EMBL" id="ASB41663.1"/>
    </source>
</evidence>
<keyword evidence="2 5" id="KW-0378">Hydrolase</keyword>
<evidence type="ECO:0000256" key="2">
    <source>
        <dbReference type="ARBA" id="ARBA00022801"/>
    </source>
</evidence>
<evidence type="ECO:0000256" key="1">
    <source>
        <dbReference type="ARBA" id="ARBA00005336"/>
    </source>
</evidence>
<proteinExistence type="inferred from homology"/>
<gene>
    <name evidence="4" type="ORF">ADH66_13945</name>
    <name evidence="5" type="ORF">I5Q82_04295</name>
</gene>
<dbReference type="SMART" id="SM01217">
    <property type="entry name" value="Fn3_like"/>
    <property type="match status" value="1"/>
</dbReference>
<dbReference type="PRINTS" id="PR00133">
    <property type="entry name" value="GLHYDRLASE3"/>
</dbReference>
<dbReference type="InterPro" id="IPR050288">
    <property type="entry name" value="Cellulose_deg_GH3"/>
</dbReference>
<dbReference type="GO" id="GO:0004553">
    <property type="term" value="F:hydrolase activity, hydrolyzing O-glycosyl compounds"/>
    <property type="evidence" value="ECO:0007669"/>
    <property type="project" value="InterPro"/>
</dbReference>
<reference evidence="4" key="1">
    <citation type="journal article" date="2017" name="Genome Announc.">
        <title>High-Quality Whole-Genome Sequences of the Oligo-Mouse-Microbiota Bacterial Community.</title>
        <authorList>
            <person name="Garzetti D."/>
            <person name="Brugiroux S."/>
            <person name="Bunk B."/>
            <person name="Pukall R."/>
            <person name="McCoy K.D."/>
            <person name="Macpherson A.J."/>
            <person name="Stecher B."/>
        </authorList>
    </citation>
    <scope>NUCLEOTIDE SEQUENCE</scope>
    <source>
        <strain evidence="4">KB18</strain>
    </source>
</reference>
<dbReference type="PANTHER" id="PTHR42715">
    <property type="entry name" value="BETA-GLUCOSIDASE"/>
    <property type="match status" value="1"/>
</dbReference>
<protein>
    <submittedName>
        <fullName evidence="4">Beta-glucosidase</fullName>
    </submittedName>
    <submittedName>
        <fullName evidence="5">Glycoside hydrolase family 3 protein</fullName>
    </submittedName>
</protein>
<dbReference type="Gene3D" id="3.40.50.1700">
    <property type="entry name" value="Glycoside hydrolase family 3 C-terminal domain"/>
    <property type="match status" value="1"/>
</dbReference>
<dbReference type="Proteomes" id="UP000196710">
    <property type="component" value="Chromosome"/>
</dbReference>
<evidence type="ECO:0000313" key="5">
    <source>
        <dbReference type="EMBL" id="QQR30923.1"/>
    </source>
</evidence>
<organism evidence="5 7">
    <name type="scientific">Acutalibacter muris</name>
    <dbReference type="NCBI Taxonomy" id="1796620"/>
    <lineage>
        <taxon>Bacteria</taxon>
        <taxon>Bacillati</taxon>
        <taxon>Bacillota</taxon>
        <taxon>Clostridia</taxon>
        <taxon>Eubacteriales</taxon>
        <taxon>Acutalibacteraceae</taxon>
        <taxon>Acutalibacter</taxon>
    </lineage>
</organism>
<keyword evidence="6" id="KW-1185">Reference proteome</keyword>
<reference evidence="6" key="2">
    <citation type="submission" date="2017-05" db="EMBL/GenBank/DDBJ databases">
        <title>Improved OligoMM genomes.</title>
        <authorList>
            <person name="Garzetti D."/>
        </authorList>
    </citation>
    <scope>NUCLEOTIDE SEQUENCE [LARGE SCALE GENOMIC DNA]</scope>
    <source>
        <strain evidence="6">KB18</strain>
    </source>
</reference>
<dbReference type="Gene3D" id="3.20.20.300">
    <property type="entry name" value="Glycoside hydrolase, family 3, N-terminal domain"/>
    <property type="match status" value="1"/>
</dbReference>
<dbReference type="Pfam" id="PF01915">
    <property type="entry name" value="Glyco_hydro_3_C"/>
    <property type="match status" value="1"/>
</dbReference>
<comment type="similarity">
    <text evidence="1">Belongs to the glycosyl hydrolase 3 family.</text>
</comment>
<dbReference type="PANTHER" id="PTHR42715:SF10">
    <property type="entry name" value="BETA-GLUCOSIDASE"/>
    <property type="match status" value="1"/>
</dbReference>
<dbReference type="SUPFAM" id="SSF52279">
    <property type="entry name" value="Beta-D-glucan exohydrolase, C-terminal domain"/>
    <property type="match status" value="1"/>
</dbReference>
<dbReference type="Pfam" id="PF14310">
    <property type="entry name" value="Fn3-like"/>
    <property type="match status" value="1"/>
</dbReference>
<sequence>MKIFDPGAYAALARRTVAEGCVLLRNDGPVLPFAQGAKVAVFGRSQFNYYKSGTGSGGLVNTGHVPSITEGLEASGAVKVDAKLKAEYESWIVDHPFDEGQGWANEPWYQEEMPLSEETVLAAAGRSDAAVVILGRTAGEDKDSSNLEGSYLLAGAERDMLKAVCGNFEKVAVVLNTGGILDMKWVEEYKPGAVLYVWQGGQEGGLAVADVLTGKAAPGGRLSDTIAKDIGDYPAAENFGSESRNLYPEDIYVGYRYFETFAPEKVLYPFGFGLTYTTFDVKHTSISVTAAQAGMEAEVTNTGSRPGRQVVQVYCEAPQGKLGKPARALCAFGKTRELAPGETETLSFTVPFARLASYDDSGATGRKSAWVLEAGEYTFYIGTDVRSAKKVGSVTLEETVVEQLEEACAPVTAFDRLRPGTSEGGVYTKEYEPTPLRTVNPMDRRNERLIKADPCAGDKGYKLSDVAEGKVTMDEFLAQLTDADLCCIVRGEGMCSPKVTPGTAGAFGGVTKRLLDFGIPTGCCADGPSGIRMDCGTHAFAMPNGTLMACTFDPELVGELYEYEGLELRKNKVDTLLGPGINIHRHPLNGRNFEYFSEDPLLTGEMAAAQLLALHKYGVTGTIKHFACNSQEFHRHDVEAVISERALREIYLKAFEIAVKEGGARSIMTSYNPINGFWSASSYDLLTTILHGQWGYKGMVMTDWWAKSNDQGQEGERTNTAAMVRAQNDLYMVVPDSESNALHDNSAEGLSKGTVDRAEFIRSAANICNFLLQSPAMLRMRGIESELDKALSEAPSLDDGDSAEMFYVQTGEDNALDFDASLIGMSKGDNTRFGVSIKEQGLYKLILTLRSTDQNDVSQLPLSVFQDRNLLGTATLTGAQRDWETVEFNVMGFSGNFYLRFFAAQTGLELKGVRLEIVKTMAELQKEFGQ</sequence>
<dbReference type="Proteomes" id="UP000596035">
    <property type="component" value="Chromosome"/>
</dbReference>
<evidence type="ECO:0000259" key="3">
    <source>
        <dbReference type="SMART" id="SM01217"/>
    </source>
</evidence>
<dbReference type="InterPro" id="IPR036881">
    <property type="entry name" value="Glyco_hydro_3_C_sf"/>
</dbReference>
<dbReference type="SUPFAM" id="SSF51445">
    <property type="entry name" value="(Trans)glycosidases"/>
    <property type="match status" value="1"/>
</dbReference>
<dbReference type="GO" id="GO:0005975">
    <property type="term" value="P:carbohydrate metabolic process"/>
    <property type="evidence" value="ECO:0007669"/>
    <property type="project" value="InterPro"/>
</dbReference>
<accession>A0A1Z2XT95</accession>
<dbReference type="InterPro" id="IPR017853">
    <property type="entry name" value="GH"/>
</dbReference>
<dbReference type="EMBL" id="CP065321">
    <property type="protein sequence ID" value="QQR30923.1"/>
    <property type="molecule type" value="Genomic_DNA"/>
</dbReference>
<dbReference type="InterPro" id="IPR026891">
    <property type="entry name" value="Fn3-like"/>
</dbReference>
<reference evidence="5 7" key="3">
    <citation type="submission" date="2020-11" db="EMBL/GenBank/DDBJ databases">
        <title>Closed and high quality bacterial genomes of the OMM12 community.</title>
        <authorList>
            <person name="Marbouty M."/>
            <person name="Lamy-Besnier Q."/>
            <person name="Debarbieux L."/>
            <person name="Koszul R."/>
        </authorList>
    </citation>
    <scope>NUCLEOTIDE SEQUENCE [LARGE SCALE GENOMIC DNA]</scope>
    <source>
        <strain evidence="5 7">KB18</strain>
    </source>
</reference>
<dbReference type="KEGG" id="amur:ADH66_13945"/>
<evidence type="ECO:0000313" key="6">
    <source>
        <dbReference type="Proteomes" id="UP000196710"/>
    </source>
</evidence>
<feature type="domain" description="Fibronectin type III-like" evidence="3">
    <location>
        <begin position="309"/>
        <end position="385"/>
    </location>
</feature>
<dbReference type="InterPro" id="IPR002772">
    <property type="entry name" value="Glyco_hydro_3_C"/>
</dbReference>
<name>A0A1Z2XT95_9FIRM</name>